<comment type="caution">
    <text evidence="2">The sequence shown here is derived from an EMBL/GenBank/DDBJ whole genome shotgun (WGS) entry which is preliminary data.</text>
</comment>
<dbReference type="InParanoid" id="A0A2P5FG26"/>
<feature type="compositionally biased region" description="Basic residues" evidence="1">
    <location>
        <begin position="103"/>
        <end position="128"/>
    </location>
</feature>
<evidence type="ECO:0000256" key="1">
    <source>
        <dbReference type="SAM" id="MobiDB-lite"/>
    </source>
</evidence>
<proteinExistence type="predicted"/>
<reference evidence="3" key="1">
    <citation type="submission" date="2016-06" db="EMBL/GenBank/DDBJ databases">
        <title>Parallel loss of symbiosis genes in relatives of nitrogen-fixing non-legume Parasponia.</title>
        <authorList>
            <person name="Van Velzen R."/>
            <person name="Holmer R."/>
            <person name="Bu F."/>
            <person name="Rutten L."/>
            <person name="Van Zeijl A."/>
            <person name="Liu W."/>
            <person name="Santuari L."/>
            <person name="Cao Q."/>
            <person name="Sharma T."/>
            <person name="Shen D."/>
            <person name="Roswanjaya Y."/>
            <person name="Wardhani T."/>
            <person name="Kalhor M.S."/>
            <person name="Jansen J."/>
            <person name="Van den Hoogen J."/>
            <person name="Gungor B."/>
            <person name="Hartog M."/>
            <person name="Hontelez J."/>
            <person name="Verver J."/>
            <person name="Yang W.-C."/>
            <person name="Schijlen E."/>
            <person name="Repin R."/>
            <person name="Schilthuizen M."/>
            <person name="Schranz E."/>
            <person name="Heidstra R."/>
            <person name="Miyata K."/>
            <person name="Fedorova E."/>
            <person name="Kohlen W."/>
            <person name="Bisseling T."/>
            <person name="Smit S."/>
            <person name="Geurts R."/>
        </authorList>
    </citation>
    <scope>NUCLEOTIDE SEQUENCE [LARGE SCALE GENOMIC DNA]</scope>
    <source>
        <strain evidence="3">cv. RG33-2</strain>
    </source>
</reference>
<protein>
    <submittedName>
        <fullName evidence="2">Uncharacterized protein</fullName>
    </submittedName>
</protein>
<organism evidence="2 3">
    <name type="scientific">Trema orientale</name>
    <name type="common">Charcoal tree</name>
    <name type="synonym">Celtis orientalis</name>
    <dbReference type="NCBI Taxonomy" id="63057"/>
    <lineage>
        <taxon>Eukaryota</taxon>
        <taxon>Viridiplantae</taxon>
        <taxon>Streptophyta</taxon>
        <taxon>Embryophyta</taxon>
        <taxon>Tracheophyta</taxon>
        <taxon>Spermatophyta</taxon>
        <taxon>Magnoliopsida</taxon>
        <taxon>eudicotyledons</taxon>
        <taxon>Gunneridae</taxon>
        <taxon>Pentapetalae</taxon>
        <taxon>rosids</taxon>
        <taxon>fabids</taxon>
        <taxon>Rosales</taxon>
        <taxon>Cannabaceae</taxon>
        <taxon>Trema</taxon>
    </lineage>
</organism>
<dbReference type="EMBL" id="JXTC01000036">
    <property type="protein sequence ID" value="PON96724.1"/>
    <property type="molecule type" value="Genomic_DNA"/>
</dbReference>
<sequence>MNDNTTITSNQKRQHLPWRRRRLLTNQHRHDLLHARPPQWVRVTASQAELQHHLHLRLIILLPNLLVRRVQDLPLRVQVPYPVDQHRLLLRRVHLNRPPPARHLQHHHPKAVHVARRRRRRHRRKLRRQVPQGPDDPRRVRDLPVLVQLREPEVAEPTAHLRVEQYVARLNVSVDNHLVPAMVEVVQALRHVGEHAPPLVPAEKLLGSVEDPAVEAAIGHVVVHEHELVPLSAPASHLDQVLVLKPSHARDLGHEFSQPLLRIVVHALDRDFGLVLEFSSVNLSEPARAQKLIIGEPISGLVKLFVGVSVRPILELPIFDVIIFFVSQLGFSPKPVNPT</sequence>
<evidence type="ECO:0000313" key="2">
    <source>
        <dbReference type="EMBL" id="PON96724.1"/>
    </source>
</evidence>
<dbReference type="AlphaFoldDB" id="A0A2P5FG26"/>
<dbReference type="Proteomes" id="UP000237000">
    <property type="component" value="Unassembled WGS sequence"/>
</dbReference>
<dbReference type="OrthoDB" id="1956550at2759"/>
<accession>A0A2P5FG26</accession>
<keyword evidence="3" id="KW-1185">Reference proteome</keyword>
<feature type="region of interest" description="Disordered" evidence="1">
    <location>
        <begin position="99"/>
        <end position="139"/>
    </location>
</feature>
<evidence type="ECO:0000313" key="3">
    <source>
        <dbReference type="Proteomes" id="UP000237000"/>
    </source>
</evidence>
<name>A0A2P5FG26_TREOI</name>
<gene>
    <name evidence="2" type="ORF">TorRG33x02_074280</name>
</gene>